<evidence type="ECO:0000313" key="2">
    <source>
        <dbReference type="Proteomes" id="UP001174932"/>
    </source>
</evidence>
<dbReference type="EMBL" id="JAUOZU010000024">
    <property type="protein sequence ID" value="MDO6966943.1"/>
    <property type="molecule type" value="Genomic_DNA"/>
</dbReference>
<gene>
    <name evidence="1" type="ORF">Q4481_23555</name>
</gene>
<comment type="caution">
    <text evidence="1">The sequence shown here is derived from an EMBL/GenBank/DDBJ whole genome shotgun (WGS) entry which is preliminary data.</text>
</comment>
<reference evidence="1" key="2">
    <citation type="submission" date="2023-07" db="EMBL/GenBank/DDBJ databases">
        <authorList>
            <person name="Shen H."/>
        </authorList>
    </citation>
    <scope>NUCLEOTIDE SEQUENCE</scope>
    <source>
        <strain evidence="1">TNR-22</strain>
    </source>
</reference>
<evidence type="ECO:0000313" key="1">
    <source>
        <dbReference type="EMBL" id="MDO6966943.1"/>
    </source>
</evidence>
<reference evidence="1" key="1">
    <citation type="journal article" date="2015" name="Int. J. Syst. Evol. Microbiol.">
        <title>Rhizobium alvei sp. nov., isolated from a freshwater river.</title>
        <authorList>
            <person name="Sheu S.Y."/>
            <person name="Huang H.W."/>
            <person name="Young C.C."/>
            <person name="Chen W.M."/>
        </authorList>
    </citation>
    <scope>NUCLEOTIDE SEQUENCE</scope>
    <source>
        <strain evidence="1">TNR-22</strain>
    </source>
</reference>
<keyword evidence="2" id="KW-1185">Reference proteome</keyword>
<organism evidence="1 2">
    <name type="scientific">Rhizobium alvei</name>
    <dbReference type="NCBI Taxonomy" id="1132659"/>
    <lineage>
        <taxon>Bacteria</taxon>
        <taxon>Pseudomonadati</taxon>
        <taxon>Pseudomonadota</taxon>
        <taxon>Alphaproteobacteria</taxon>
        <taxon>Hyphomicrobiales</taxon>
        <taxon>Rhizobiaceae</taxon>
        <taxon>Rhizobium/Agrobacterium group</taxon>
        <taxon>Rhizobium</taxon>
    </lineage>
</organism>
<protein>
    <submittedName>
        <fullName evidence="1">Uncharacterized protein</fullName>
    </submittedName>
</protein>
<dbReference type="RefSeq" id="WP_304378873.1">
    <property type="nucleotide sequence ID" value="NZ_JAUOZU010000024.1"/>
</dbReference>
<accession>A0ABT8YT48</accession>
<name>A0ABT8YT48_9HYPH</name>
<sequence>MYDQFINGAKSARKLAAECADEARTSDTKRATYLMAESRRHIERAEDYEMRASLCVKDCEQEIAA</sequence>
<dbReference type="Proteomes" id="UP001174932">
    <property type="component" value="Unassembled WGS sequence"/>
</dbReference>
<proteinExistence type="predicted"/>